<gene>
    <name evidence="7" type="ORF">M407DRAFT_27370</name>
</gene>
<keyword evidence="3 6" id="KW-1133">Transmembrane helix</keyword>
<evidence type="ECO:0000256" key="2">
    <source>
        <dbReference type="ARBA" id="ARBA00022692"/>
    </source>
</evidence>
<feature type="transmembrane region" description="Helical" evidence="6">
    <location>
        <begin position="104"/>
        <end position="125"/>
    </location>
</feature>
<keyword evidence="4 6" id="KW-0472">Membrane</keyword>
<keyword evidence="2 6" id="KW-0812">Transmembrane</keyword>
<feature type="compositionally biased region" description="Pro residues" evidence="5">
    <location>
        <begin position="139"/>
        <end position="149"/>
    </location>
</feature>
<feature type="region of interest" description="Disordered" evidence="5">
    <location>
        <begin position="135"/>
        <end position="154"/>
    </location>
</feature>
<feature type="transmembrane region" description="Helical" evidence="6">
    <location>
        <begin position="62"/>
        <end position="84"/>
    </location>
</feature>
<dbReference type="PANTHER" id="PTHR11040:SF44">
    <property type="entry name" value="PROTEIN ZNTC-RELATED"/>
    <property type="match status" value="1"/>
</dbReference>
<dbReference type="GO" id="GO:0005886">
    <property type="term" value="C:plasma membrane"/>
    <property type="evidence" value="ECO:0007669"/>
    <property type="project" value="TreeGrafter"/>
</dbReference>
<reference evidence="7 8" key="1">
    <citation type="submission" date="2014-04" db="EMBL/GenBank/DDBJ databases">
        <authorList>
            <consortium name="DOE Joint Genome Institute"/>
            <person name="Kuo A."/>
            <person name="Girlanda M."/>
            <person name="Perotto S."/>
            <person name="Kohler A."/>
            <person name="Nagy L.G."/>
            <person name="Floudas D."/>
            <person name="Copeland A."/>
            <person name="Barry K.W."/>
            <person name="Cichocki N."/>
            <person name="Veneault-Fourrey C."/>
            <person name="LaButti K."/>
            <person name="Lindquist E.A."/>
            <person name="Lipzen A."/>
            <person name="Lundell T."/>
            <person name="Morin E."/>
            <person name="Murat C."/>
            <person name="Sun H."/>
            <person name="Tunlid A."/>
            <person name="Henrissat B."/>
            <person name="Grigoriev I.V."/>
            <person name="Hibbett D.S."/>
            <person name="Martin F."/>
            <person name="Nordberg H.P."/>
            <person name="Cantor M.N."/>
            <person name="Hua S.X."/>
        </authorList>
    </citation>
    <scope>NUCLEOTIDE SEQUENCE [LARGE SCALE GENOMIC DNA]</scope>
    <source>
        <strain evidence="7 8">MUT 4182</strain>
    </source>
</reference>
<feature type="region of interest" description="Disordered" evidence="5">
    <location>
        <begin position="167"/>
        <end position="213"/>
    </location>
</feature>
<evidence type="ECO:0000256" key="5">
    <source>
        <dbReference type="SAM" id="MobiDB-lite"/>
    </source>
</evidence>
<dbReference type="Pfam" id="PF02535">
    <property type="entry name" value="Zip"/>
    <property type="match status" value="1"/>
</dbReference>
<dbReference type="PANTHER" id="PTHR11040">
    <property type="entry name" value="ZINC/IRON TRANSPORTER"/>
    <property type="match status" value="1"/>
</dbReference>
<accession>A0A0C3LNX8</accession>
<evidence type="ECO:0008006" key="9">
    <source>
        <dbReference type="Google" id="ProtNLM"/>
    </source>
</evidence>
<organism evidence="7 8">
    <name type="scientific">Tulasnella calospora MUT 4182</name>
    <dbReference type="NCBI Taxonomy" id="1051891"/>
    <lineage>
        <taxon>Eukaryota</taxon>
        <taxon>Fungi</taxon>
        <taxon>Dikarya</taxon>
        <taxon>Basidiomycota</taxon>
        <taxon>Agaricomycotina</taxon>
        <taxon>Agaricomycetes</taxon>
        <taxon>Cantharellales</taxon>
        <taxon>Tulasnellaceae</taxon>
        <taxon>Tulasnella</taxon>
    </lineage>
</organism>
<sequence>MAIFSEAPQLDGHASPPTASVLAESSDTTRFAAVGVIFIVSVTAAGFPTAARRIQAIRIPSLLFFIGKHFGTGVILSTAFIHLLSDAFTNLLSLRTFGYKNWPGAILLGSLLAIFLVEYTSTVYVESVAARREASDKAPPCPPSHPPPAMANGNSILVAPITESPVPSYSQLSDVERPPINPPELSRSGHSHPRQFSSSQDGHPNERSPLVGRRTSSAMRDAYFDVYMHHHDHAHSEGHCPENDEESKDKAIQLLGVCVLQLGIMLHSFVIGMTLAVTSAAHFASLLTAILFHQLFEGLSLGIRLASLPSHLPPFTATGPPSGSRNISIRFVPHTLALLFGITTPVGILVGLLIQKIMHADFTRPEPTAKDSLMSTASGPIAVGGTTFRGVMAAISAGLLIYAGCVELLAGDFVMDVDLRKSPRGRQILAVVSLLAGAFGMALIN</sequence>
<dbReference type="AlphaFoldDB" id="A0A0C3LNX8"/>
<feature type="transmembrane region" description="Helical" evidence="6">
    <location>
        <begin position="427"/>
        <end position="444"/>
    </location>
</feature>
<dbReference type="InterPro" id="IPR003689">
    <property type="entry name" value="ZIP"/>
</dbReference>
<name>A0A0C3LNX8_9AGAM</name>
<dbReference type="HOGENOM" id="CLU_027089_2_0_1"/>
<dbReference type="Proteomes" id="UP000054248">
    <property type="component" value="Unassembled WGS sequence"/>
</dbReference>
<feature type="transmembrane region" description="Helical" evidence="6">
    <location>
        <begin position="391"/>
        <end position="415"/>
    </location>
</feature>
<evidence type="ECO:0000256" key="3">
    <source>
        <dbReference type="ARBA" id="ARBA00022989"/>
    </source>
</evidence>
<proteinExistence type="predicted"/>
<dbReference type="EMBL" id="KN823092">
    <property type="protein sequence ID" value="KIO23132.1"/>
    <property type="molecule type" value="Genomic_DNA"/>
</dbReference>
<feature type="transmembrane region" description="Helical" evidence="6">
    <location>
        <begin position="31"/>
        <end position="50"/>
    </location>
</feature>
<evidence type="ECO:0000313" key="8">
    <source>
        <dbReference type="Proteomes" id="UP000054248"/>
    </source>
</evidence>
<evidence type="ECO:0000256" key="6">
    <source>
        <dbReference type="SAM" id="Phobius"/>
    </source>
</evidence>
<protein>
    <recommendedName>
        <fullName evidence="9">Zinc/iron permease</fullName>
    </recommendedName>
</protein>
<dbReference type="STRING" id="1051891.A0A0C3LNX8"/>
<evidence type="ECO:0000256" key="4">
    <source>
        <dbReference type="ARBA" id="ARBA00023136"/>
    </source>
</evidence>
<dbReference type="GO" id="GO:0005385">
    <property type="term" value="F:zinc ion transmembrane transporter activity"/>
    <property type="evidence" value="ECO:0007669"/>
    <property type="project" value="TreeGrafter"/>
</dbReference>
<evidence type="ECO:0000256" key="1">
    <source>
        <dbReference type="ARBA" id="ARBA00004141"/>
    </source>
</evidence>
<reference evidence="8" key="2">
    <citation type="submission" date="2015-01" db="EMBL/GenBank/DDBJ databases">
        <title>Evolutionary Origins and Diversification of the Mycorrhizal Mutualists.</title>
        <authorList>
            <consortium name="DOE Joint Genome Institute"/>
            <consortium name="Mycorrhizal Genomics Consortium"/>
            <person name="Kohler A."/>
            <person name="Kuo A."/>
            <person name="Nagy L.G."/>
            <person name="Floudas D."/>
            <person name="Copeland A."/>
            <person name="Barry K.W."/>
            <person name="Cichocki N."/>
            <person name="Veneault-Fourrey C."/>
            <person name="LaButti K."/>
            <person name="Lindquist E.A."/>
            <person name="Lipzen A."/>
            <person name="Lundell T."/>
            <person name="Morin E."/>
            <person name="Murat C."/>
            <person name="Riley R."/>
            <person name="Ohm R."/>
            <person name="Sun H."/>
            <person name="Tunlid A."/>
            <person name="Henrissat B."/>
            <person name="Grigoriev I.V."/>
            <person name="Hibbett D.S."/>
            <person name="Martin F."/>
        </authorList>
    </citation>
    <scope>NUCLEOTIDE SEQUENCE [LARGE SCALE GENOMIC DNA]</scope>
    <source>
        <strain evidence="8">MUT 4182</strain>
    </source>
</reference>
<evidence type="ECO:0000313" key="7">
    <source>
        <dbReference type="EMBL" id="KIO23132.1"/>
    </source>
</evidence>
<keyword evidence="8" id="KW-1185">Reference proteome</keyword>
<feature type="transmembrane region" description="Helical" evidence="6">
    <location>
        <begin position="335"/>
        <end position="354"/>
    </location>
</feature>
<dbReference type="OrthoDB" id="448280at2759"/>
<comment type="subcellular location">
    <subcellularLocation>
        <location evidence="1">Membrane</location>
        <topology evidence="1">Multi-pass membrane protein</topology>
    </subcellularLocation>
</comment>